<evidence type="ECO:0000313" key="1">
    <source>
        <dbReference type="EMBL" id="TCP91172.1"/>
    </source>
</evidence>
<protein>
    <submittedName>
        <fullName evidence="1">Type VI secretion system protein ImpH</fullName>
    </submittedName>
</protein>
<dbReference type="PANTHER" id="PTHR35564">
    <property type="match status" value="1"/>
</dbReference>
<accession>A0A4R2T8E6</accession>
<evidence type="ECO:0000313" key="2">
    <source>
        <dbReference type="Proteomes" id="UP000295763"/>
    </source>
</evidence>
<reference evidence="1 2" key="1">
    <citation type="submission" date="2019-03" db="EMBL/GenBank/DDBJ databases">
        <title>Genomic Encyclopedia of Type Strains, Phase IV (KMG-IV): sequencing the most valuable type-strain genomes for metagenomic binning, comparative biology and taxonomic classification.</title>
        <authorList>
            <person name="Goeker M."/>
        </authorList>
    </citation>
    <scope>NUCLEOTIDE SEQUENCE [LARGE SCALE GENOMIC DNA]</scope>
    <source>
        <strain evidence="1 2">DSM 28404</strain>
    </source>
</reference>
<name>A0A4R2T8E6_9PAST</name>
<dbReference type="EMBL" id="SLYB01000037">
    <property type="protein sequence ID" value="TCP91172.1"/>
    <property type="molecule type" value="Genomic_DNA"/>
</dbReference>
<dbReference type="RefSeq" id="WP_131979206.1">
    <property type="nucleotide sequence ID" value="NZ_SLYB01000037.1"/>
</dbReference>
<dbReference type="InterPro" id="IPR010732">
    <property type="entry name" value="T6SS_TssG-like"/>
</dbReference>
<gene>
    <name evidence="1" type="ORF">EDC44_1378</name>
</gene>
<dbReference type="Proteomes" id="UP000295763">
    <property type="component" value="Unassembled WGS sequence"/>
</dbReference>
<dbReference type="Pfam" id="PF06996">
    <property type="entry name" value="T6SS_TssG"/>
    <property type="match status" value="1"/>
</dbReference>
<organism evidence="1 2">
    <name type="scientific">Cricetibacter osteomyelitidis</name>
    <dbReference type="NCBI Taxonomy" id="1521931"/>
    <lineage>
        <taxon>Bacteria</taxon>
        <taxon>Pseudomonadati</taxon>
        <taxon>Pseudomonadota</taxon>
        <taxon>Gammaproteobacteria</taxon>
        <taxon>Pasteurellales</taxon>
        <taxon>Pasteurellaceae</taxon>
        <taxon>Cricetibacter</taxon>
    </lineage>
</organism>
<sequence length="332" mass="38285">MGLENDLAADNLIDFSFYQLIEIFAKKYNFDLEDFDKCSMDDSLFCFESNPLIHFPTSDIEKISIKTEKLSPKVEMIVNFLGLQGANGPLPGTLLSEIAYESYNQDTIRKTYLDFFNHHLIALLYSIWRKYKYYIRFQSDLSDNFSQRILSLIGVNRHHLNTIDINWGKLLFYVGVIQSNVRTADVLAKIIRHYFDLTDISINEYERQLVGIDKEQQNRLGTRNMVLGDSFVIGKVITSFTNKFRININGLDTECFHQFLPSGKKFTELKEIMKFLLKDQLPYDLCLGLQPQVQSNFVLGSNESGFLGWSTLLNANSEQQVKMKQVIITGQA</sequence>
<proteinExistence type="predicted"/>
<keyword evidence="2" id="KW-1185">Reference proteome</keyword>
<dbReference type="PANTHER" id="PTHR35564:SF3">
    <property type="entry name" value="TYPE VI SECRETION SYSTEM BASEPLATE SUBUNIT TSSG"/>
    <property type="match status" value="1"/>
</dbReference>
<dbReference type="AlphaFoldDB" id="A0A4R2T8E6"/>
<dbReference type="NCBIfam" id="TIGR03347">
    <property type="entry name" value="VI_chp_1"/>
    <property type="match status" value="1"/>
</dbReference>
<comment type="caution">
    <text evidence="1">The sequence shown here is derived from an EMBL/GenBank/DDBJ whole genome shotgun (WGS) entry which is preliminary data.</text>
</comment>
<dbReference type="OrthoDB" id="1523296at2"/>